<accession>F2AZG0</accession>
<dbReference type="PATRIC" id="fig|991778.3.peg.5417"/>
<reference evidence="1 2" key="1">
    <citation type="journal article" date="2013" name="Mar. Genomics">
        <title>Expression of sulfatases in Rhodopirellula baltica and the diversity of sulfatases in the genus Rhodopirellula.</title>
        <authorList>
            <person name="Wegner C.E."/>
            <person name="Richter-Heitmann T."/>
            <person name="Klindworth A."/>
            <person name="Klockow C."/>
            <person name="Richter M."/>
            <person name="Achstetter T."/>
            <person name="Glockner F.O."/>
            <person name="Harder J."/>
        </authorList>
    </citation>
    <scope>NUCLEOTIDE SEQUENCE [LARGE SCALE GENOMIC DNA]</scope>
    <source>
        <strain evidence="1 2">WH47</strain>
    </source>
</reference>
<dbReference type="AlphaFoldDB" id="F2AZG0"/>
<evidence type="ECO:0000313" key="1">
    <source>
        <dbReference type="EMBL" id="EGF24956.1"/>
    </source>
</evidence>
<organism evidence="1 2">
    <name type="scientific">Rhodopirellula baltica WH47</name>
    <dbReference type="NCBI Taxonomy" id="991778"/>
    <lineage>
        <taxon>Bacteria</taxon>
        <taxon>Pseudomonadati</taxon>
        <taxon>Planctomycetota</taxon>
        <taxon>Planctomycetia</taxon>
        <taxon>Pirellulales</taxon>
        <taxon>Pirellulaceae</taxon>
        <taxon>Rhodopirellula</taxon>
    </lineage>
</organism>
<protein>
    <submittedName>
        <fullName evidence="1">Uncharacterized protein</fullName>
    </submittedName>
</protein>
<gene>
    <name evidence="1" type="ORF">RBWH47_03411</name>
</gene>
<dbReference type="EMBL" id="AFAR01000258">
    <property type="protein sequence ID" value="EGF24956.1"/>
    <property type="molecule type" value="Genomic_DNA"/>
</dbReference>
<evidence type="ECO:0000313" key="2">
    <source>
        <dbReference type="Proteomes" id="UP000006222"/>
    </source>
</evidence>
<name>F2AZG0_RHOBT</name>
<proteinExistence type="predicted"/>
<sequence length="140" mass="15987">MRYGWFRSRTTSGPIFADLSLASFRRTLKSDEGMKLVSFCAAHSIAFFDGQWIALQSHGDAIDRRADLVHLDRFCRHSLVTREADDRHWKHKFEFAIGMILLPNSASTKMLARNMRVTEDGWGVIRSLRDGAASFRSLPL</sequence>
<dbReference type="Proteomes" id="UP000006222">
    <property type="component" value="Unassembled WGS sequence"/>
</dbReference>
<comment type="caution">
    <text evidence="1">The sequence shown here is derived from an EMBL/GenBank/DDBJ whole genome shotgun (WGS) entry which is preliminary data.</text>
</comment>